<protein>
    <submittedName>
        <fullName evidence="2">Uncharacterized protein</fullName>
    </submittedName>
</protein>
<proteinExistence type="predicted"/>
<dbReference type="AlphaFoldDB" id="A0A0C2ICA4"/>
<keyword evidence="1" id="KW-0472">Membrane</keyword>
<dbReference type="Gene3D" id="1.25.10.10">
    <property type="entry name" value="Leucine-rich Repeat Variant"/>
    <property type="match status" value="1"/>
</dbReference>
<evidence type="ECO:0000313" key="3">
    <source>
        <dbReference type="Proteomes" id="UP000031668"/>
    </source>
</evidence>
<gene>
    <name evidence="2" type="ORF">RF11_12163</name>
</gene>
<organism evidence="2 3">
    <name type="scientific">Thelohanellus kitauei</name>
    <name type="common">Myxosporean</name>
    <dbReference type="NCBI Taxonomy" id="669202"/>
    <lineage>
        <taxon>Eukaryota</taxon>
        <taxon>Metazoa</taxon>
        <taxon>Cnidaria</taxon>
        <taxon>Myxozoa</taxon>
        <taxon>Myxosporea</taxon>
        <taxon>Bivalvulida</taxon>
        <taxon>Platysporina</taxon>
        <taxon>Myxobolidae</taxon>
        <taxon>Thelohanellus</taxon>
    </lineage>
</organism>
<dbReference type="Proteomes" id="UP000031668">
    <property type="component" value="Unassembled WGS sequence"/>
</dbReference>
<evidence type="ECO:0000313" key="2">
    <source>
        <dbReference type="EMBL" id="KII62958.1"/>
    </source>
</evidence>
<feature type="transmembrane region" description="Helical" evidence="1">
    <location>
        <begin position="205"/>
        <end position="226"/>
    </location>
</feature>
<accession>A0A0C2ICA4</accession>
<keyword evidence="3" id="KW-1185">Reference proteome</keyword>
<dbReference type="EMBL" id="JWZT01004836">
    <property type="protein sequence ID" value="KII62958.1"/>
    <property type="molecule type" value="Genomic_DNA"/>
</dbReference>
<reference evidence="2 3" key="1">
    <citation type="journal article" date="2014" name="Genome Biol. Evol.">
        <title>The genome of the myxosporean Thelohanellus kitauei shows adaptations to nutrient acquisition within its fish host.</title>
        <authorList>
            <person name="Yang Y."/>
            <person name="Xiong J."/>
            <person name="Zhou Z."/>
            <person name="Huo F."/>
            <person name="Miao W."/>
            <person name="Ran C."/>
            <person name="Liu Y."/>
            <person name="Zhang J."/>
            <person name="Feng J."/>
            <person name="Wang M."/>
            <person name="Wang M."/>
            <person name="Wang L."/>
            <person name="Yao B."/>
        </authorList>
    </citation>
    <scope>NUCLEOTIDE SEQUENCE [LARGE SCALE GENOMIC DNA]</scope>
    <source>
        <strain evidence="2">Wuqing</strain>
    </source>
</reference>
<keyword evidence="1" id="KW-0812">Transmembrane</keyword>
<dbReference type="InterPro" id="IPR011989">
    <property type="entry name" value="ARM-like"/>
</dbReference>
<sequence>MKHCLRTVFKLIPIQKYLNNAISSINANPSDYSRIESCLFFITGMITDTSLPVDFNEALKLILSYKPNSPSLLLETCCRFLRDFVHQFPNHQKISCLSVIGLDSIYKWLATVPQAVSKLVVYDKDYYKGRLDKIVSDFEYTNNILVLCDHIIAVENLAISMLEVILNYTINDDIVHMFESFVNFYSTALIQDFDNNPNKSDSARLALAIMTSFAIVTKGMFIIYVLPDELPIFEKALVLCFKVIDNLKDNEPVCEKTCEVLYFILNVSEYIISDHENLSKKLLQLYQDTGFSCFITPFVPFVKVCERDACHWKWFLKDCSVIFDQACNYLVNQDSNNHPRLVERLMKLLQPILEKHYDTILNEVDIGQLINLASHGLLSQDQRTFNECHHVLIEIFVHPSTSV</sequence>
<name>A0A0C2ICA4_THEKT</name>
<comment type="caution">
    <text evidence="2">The sequence shown here is derived from an EMBL/GenBank/DDBJ whole genome shotgun (WGS) entry which is preliminary data.</text>
</comment>
<keyword evidence="1" id="KW-1133">Transmembrane helix</keyword>
<evidence type="ECO:0000256" key="1">
    <source>
        <dbReference type="SAM" id="Phobius"/>
    </source>
</evidence>